<reference evidence="1 2" key="1">
    <citation type="submission" date="2007-03" db="EMBL/GenBank/DDBJ databases">
        <authorList>
            <person name="Stal L."/>
            <person name="Ferriera S."/>
            <person name="Johnson J."/>
            <person name="Kravitz S."/>
            <person name="Beeson K."/>
            <person name="Sutton G."/>
            <person name="Rogers Y.-H."/>
            <person name="Friedman R."/>
            <person name="Frazier M."/>
            <person name="Venter J.C."/>
        </authorList>
    </citation>
    <scope>NUCLEOTIDE SEQUENCE [LARGE SCALE GENOMIC DNA]</scope>
    <source>
        <strain evidence="1 2">CCY0110</strain>
    </source>
</reference>
<comment type="caution">
    <text evidence="1">The sequence shown here is derived from an EMBL/GenBank/DDBJ whole genome shotgun (WGS) entry which is preliminary data.</text>
</comment>
<keyword evidence="2" id="KW-1185">Reference proteome</keyword>
<proteinExistence type="predicted"/>
<sequence length="21" mass="2302">MPLTAVRLAFLRSGLYFASST</sequence>
<name>A3IJC5_9CHRO</name>
<dbReference type="EMBL" id="AAXW01000002">
    <property type="protein sequence ID" value="EAZ93907.1"/>
    <property type="molecule type" value="Genomic_DNA"/>
</dbReference>
<protein>
    <submittedName>
        <fullName evidence="1">Uncharacterized protein</fullName>
    </submittedName>
</protein>
<accession>A3IJC5</accession>
<evidence type="ECO:0000313" key="1">
    <source>
        <dbReference type="EMBL" id="EAZ93907.1"/>
    </source>
</evidence>
<gene>
    <name evidence="1" type="ORF">CY0110_18967</name>
</gene>
<organism evidence="1 2">
    <name type="scientific">Crocosphaera chwakensis CCY0110</name>
    <dbReference type="NCBI Taxonomy" id="391612"/>
    <lineage>
        <taxon>Bacteria</taxon>
        <taxon>Bacillati</taxon>
        <taxon>Cyanobacteriota</taxon>
        <taxon>Cyanophyceae</taxon>
        <taxon>Oscillatoriophycideae</taxon>
        <taxon>Chroococcales</taxon>
        <taxon>Aphanothecaceae</taxon>
        <taxon>Crocosphaera</taxon>
        <taxon>Crocosphaera chwakensis</taxon>
    </lineage>
</organism>
<dbReference type="Proteomes" id="UP000003781">
    <property type="component" value="Unassembled WGS sequence"/>
</dbReference>
<dbReference type="AlphaFoldDB" id="A3IJC5"/>
<evidence type="ECO:0000313" key="2">
    <source>
        <dbReference type="Proteomes" id="UP000003781"/>
    </source>
</evidence>